<dbReference type="OrthoDB" id="9807157at2"/>
<sequence>MNGEPIVCGSSDNLDLTDDPRVRAAARQALDTYGCSCTGSRFLNGDVDLHQELEQEQAHFLGNRPPSPRRDKKIPTELRGDLVGVRGGT</sequence>
<dbReference type="Gene3D" id="3.40.640.10">
    <property type="entry name" value="Type I PLP-dependent aspartate aminotransferase-like (Major domain)"/>
    <property type="match status" value="1"/>
</dbReference>
<gene>
    <name evidence="2" type="ORF">SPRI_5874</name>
</gene>
<evidence type="ECO:0000313" key="2">
    <source>
        <dbReference type="EMBL" id="ALC24180.1"/>
    </source>
</evidence>
<evidence type="ECO:0000313" key="3">
    <source>
        <dbReference type="Proteomes" id="UP000060513"/>
    </source>
</evidence>
<dbReference type="STRING" id="38300.SPRI_5874"/>
<dbReference type="EMBL" id="CP011340">
    <property type="protein sequence ID" value="ALC24180.1"/>
    <property type="molecule type" value="Genomic_DNA"/>
</dbReference>
<dbReference type="AlphaFoldDB" id="A0A0M4DNZ3"/>
<dbReference type="RefSeq" id="WP_005319456.1">
    <property type="nucleotide sequence ID" value="NZ_CP011340.1"/>
</dbReference>
<protein>
    <submittedName>
        <fullName evidence="2">8-amino-7-oxononanoate synthase</fullName>
    </submittedName>
</protein>
<evidence type="ECO:0000256" key="1">
    <source>
        <dbReference type="SAM" id="MobiDB-lite"/>
    </source>
</evidence>
<name>A0A0M4DNZ3_STRPR</name>
<dbReference type="InterPro" id="IPR015424">
    <property type="entry name" value="PyrdxlP-dep_Trfase"/>
</dbReference>
<dbReference type="Proteomes" id="UP000060513">
    <property type="component" value="Chromosome"/>
</dbReference>
<feature type="region of interest" description="Disordered" evidence="1">
    <location>
        <begin position="61"/>
        <end position="89"/>
    </location>
</feature>
<proteinExistence type="predicted"/>
<dbReference type="InterPro" id="IPR015421">
    <property type="entry name" value="PyrdxlP-dep_Trfase_major"/>
</dbReference>
<accession>A0A0M4DNZ3</accession>
<organism evidence="2">
    <name type="scientific">Streptomyces pristinaespiralis</name>
    <dbReference type="NCBI Taxonomy" id="38300"/>
    <lineage>
        <taxon>Bacteria</taxon>
        <taxon>Bacillati</taxon>
        <taxon>Actinomycetota</taxon>
        <taxon>Actinomycetes</taxon>
        <taxon>Kitasatosporales</taxon>
        <taxon>Streptomycetaceae</taxon>
        <taxon>Streptomyces</taxon>
    </lineage>
</organism>
<dbReference type="SUPFAM" id="SSF53383">
    <property type="entry name" value="PLP-dependent transferases"/>
    <property type="match status" value="1"/>
</dbReference>
<dbReference type="GeneID" id="97233080"/>
<reference evidence="2 3" key="1">
    <citation type="submission" date="2015-08" db="EMBL/GenBank/DDBJ databases">
        <title>Genome sequence of the pristinamycin over-producing bacterium Streptomyces pristinaespiralis HCCB10218.</title>
        <authorList>
            <person name="Tian J."/>
            <person name="Yang J."/>
            <person name="Li L."/>
            <person name="Ruan L."/>
            <person name="Wei W."/>
            <person name="Zheng G."/>
            <person name="Wei Z."/>
            <person name="Yang S."/>
            <person name="Ge M."/>
            <person name="Jiang W."/>
            <person name="Lu Y."/>
        </authorList>
    </citation>
    <scope>NUCLEOTIDE SEQUENCE [LARGE SCALE GENOMIC DNA]</scope>
    <source>
        <strain evidence="2 3">HCCB 10218</strain>
    </source>
</reference>
<dbReference type="KEGG" id="spri:SPRI_5874"/>